<dbReference type="PANTHER" id="PTHR33136:SF36">
    <property type="entry name" value="PROTEIN RALF-LIKE 31"/>
    <property type="match status" value="1"/>
</dbReference>
<dbReference type="EMBL" id="QPKB01000006">
    <property type="protein sequence ID" value="RWR87136.1"/>
    <property type="molecule type" value="Genomic_DNA"/>
</dbReference>
<evidence type="ECO:0000256" key="3">
    <source>
        <dbReference type="ARBA" id="ARBA00022729"/>
    </source>
</evidence>
<keyword evidence="3 5" id="KW-0732">Signal</keyword>
<dbReference type="GO" id="GO:0005179">
    <property type="term" value="F:hormone activity"/>
    <property type="evidence" value="ECO:0007669"/>
    <property type="project" value="UniProtKB-KW"/>
</dbReference>
<comment type="similarity">
    <text evidence="1">Belongs to the plant rapid alkalinization factor (RALF) family.</text>
</comment>
<evidence type="ECO:0000256" key="1">
    <source>
        <dbReference type="ARBA" id="ARBA00009178"/>
    </source>
</evidence>
<dbReference type="InterPro" id="IPR008801">
    <property type="entry name" value="RALF"/>
</dbReference>
<keyword evidence="2" id="KW-0372">Hormone</keyword>
<feature type="chain" id="PRO_5018677356" evidence="5">
    <location>
        <begin position="27"/>
        <end position="126"/>
    </location>
</feature>
<accession>A0A3S4P8R5</accession>
<name>A0A3S4P8R5_9MAGN</name>
<evidence type="ECO:0000256" key="5">
    <source>
        <dbReference type="SAM" id="SignalP"/>
    </source>
</evidence>
<dbReference type="GO" id="GO:0019722">
    <property type="term" value="P:calcium-mediated signaling"/>
    <property type="evidence" value="ECO:0007669"/>
    <property type="project" value="TreeGrafter"/>
</dbReference>
<protein>
    <submittedName>
        <fullName evidence="6">Rapid alkalinization factor</fullName>
    </submittedName>
</protein>
<organism evidence="6 7">
    <name type="scientific">Cinnamomum micranthum f. kanehirae</name>
    <dbReference type="NCBI Taxonomy" id="337451"/>
    <lineage>
        <taxon>Eukaryota</taxon>
        <taxon>Viridiplantae</taxon>
        <taxon>Streptophyta</taxon>
        <taxon>Embryophyta</taxon>
        <taxon>Tracheophyta</taxon>
        <taxon>Spermatophyta</taxon>
        <taxon>Magnoliopsida</taxon>
        <taxon>Magnoliidae</taxon>
        <taxon>Laurales</taxon>
        <taxon>Lauraceae</taxon>
        <taxon>Cinnamomum</taxon>
    </lineage>
</organism>
<dbReference type="OrthoDB" id="1906275at2759"/>
<dbReference type="GO" id="GO:0009506">
    <property type="term" value="C:plasmodesma"/>
    <property type="evidence" value="ECO:0007669"/>
    <property type="project" value="TreeGrafter"/>
</dbReference>
<dbReference type="Proteomes" id="UP000283530">
    <property type="component" value="Unassembled WGS sequence"/>
</dbReference>
<feature type="signal peptide" evidence="5">
    <location>
        <begin position="1"/>
        <end position="26"/>
    </location>
</feature>
<evidence type="ECO:0000256" key="2">
    <source>
        <dbReference type="ARBA" id="ARBA00022702"/>
    </source>
</evidence>
<evidence type="ECO:0000313" key="7">
    <source>
        <dbReference type="Proteomes" id="UP000283530"/>
    </source>
</evidence>
<comment type="caution">
    <text evidence="6">The sequence shown here is derived from an EMBL/GenBank/DDBJ whole genome shotgun (WGS) entry which is preliminary data.</text>
</comment>
<sequence length="126" mass="14503">MSLSLKKISLAFLLFFETHLLFCTYAHVLQPSWKTNPMEMTVKRACEGKMGRDCLWEDQEMEMDSEINRRILAAQKKYISYEALKRDEVPCSKPGASYYNCHAPVSAHPYVRGCTVITGCARDTHY</sequence>
<dbReference type="PANTHER" id="PTHR33136">
    <property type="entry name" value="RAPID ALKALINIZATION FACTOR-LIKE"/>
    <property type="match status" value="1"/>
</dbReference>
<dbReference type="Pfam" id="PF05498">
    <property type="entry name" value="RALF"/>
    <property type="match status" value="1"/>
</dbReference>
<reference evidence="6 7" key="1">
    <citation type="journal article" date="2019" name="Nat. Plants">
        <title>Stout camphor tree genome fills gaps in understanding of flowering plant genome evolution.</title>
        <authorList>
            <person name="Chaw S.M."/>
            <person name="Liu Y.C."/>
            <person name="Wu Y.W."/>
            <person name="Wang H.Y."/>
            <person name="Lin C.I."/>
            <person name="Wu C.S."/>
            <person name="Ke H.M."/>
            <person name="Chang L.Y."/>
            <person name="Hsu C.Y."/>
            <person name="Yang H.T."/>
            <person name="Sudianto E."/>
            <person name="Hsu M.H."/>
            <person name="Wu K.P."/>
            <person name="Wang L.N."/>
            <person name="Leebens-Mack J.H."/>
            <person name="Tsai I.J."/>
        </authorList>
    </citation>
    <scope>NUCLEOTIDE SEQUENCE [LARGE SCALE GENOMIC DNA]</scope>
    <source>
        <strain evidence="7">cv. Chaw 1501</strain>
        <tissue evidence="6">Young leaves</tissue>
    </source>
</reference>
<dbReference type="AlphaFoldDB" id="A0A3S4P8R5"/>
<keyword evidence="7" id="KW-1185">Reference proteome</keyword>
<proteinExistence type="inferred from homology"/>
<keyword evidence="4" id="KW-1015">Disulfide bond</keyword>
<gene>
    <name evidence="6" type="ORF">CKAN_01606800</name>
</gene>
<evidence type="ECO:0000256" key="4">
    <source>
        <dbReference type="ARBA" id="ARBA00023157"/>
    </source>
</evidence>
<evidence type="ECO:0000313" key="6">
    <source>
        <dbReference type="EMBL" id="RWR87136.1"/>
    </source>
</evidence>